<feature type="compositionally biased region" description="Basic and acidic residues" evidence="1">
    <location>
        <begin position="113"/>
        <end position="122"/>
    </location>
</feature>
<protein>
    <submittedName>
        <fullName evidence="3">Uncharacterized protein</fullName>
    </submittedName>
</protein>
<feature type="compositionally biased region" description="Low complexity" evidence="1">
    <location>
        <begin position="180"/>
        <end position="192"/>
    </location>
</feature>
<sequence length="241" mass="25893">MDVELLQSACAVTVAVCSCVSLTLIGCHTADRANARKKNGNSSRRGKKGKKEKSQRSKRGKKDGSKRDKKKPIGQSASAPPGGAPPTKPPGSKDPAGGSQRDKKISAEQSQKPADKDKDKSSRGGSKREKKKKEGSKREKKKETEKKESEQKPPVTPSPNQSPGKVEDDDMHTARDMHSPKTTPSTPTTPETKPTDAQEKEAIASKYVDDAEGAAPVSLGPKKSNTMLEGDEKKAENSMYK</sequence>
<dbReference type="EMBL" id="CP092620">
    <property type="protein sequence ID" value="UMM12915.1"/>
    <property type="molecule type" value="Genomic_DNA"/>
</dbReference>
<evidence type="ECO:0000256" key="1">
    <source>
        <dbReference type="SAM" id="MobiDB-lite"/>
    </source>
</evidence>
<keyword evidence="4" id="KW-1185">Reference proteome</keyword>
<feature type="compositionally biased region" description="Basic residues" evidence="1">
    <location>
        <begin position="35"/>
        <end position="61"/>
    </location>
</feature>
<feature type="compositionally biased region" description="Basic residues" evidence="1">
    <location>
        <begin position="128"/>
        <end position="140"/>
    </location>
</feature>
<evidence type="ECO:0000256" key="2">
    <source>
        <dbReference type="SAM" id="Phobius"/>
    </source>
</evidence>
<feature type="compositionally biased region" description="Basic and acidic residues" evidence="1">
    <location>
        <begin position="141"/>
        <end position="151"/>
    </location>
</feature>
<feature type="transmembrane region" description="Helical" evidence="2">
    <location>
        <begin position="6"/>
        <end position="27"/>
    </location>
</feature>
<feature type="region of interest" description="Disordered" evidence="1">
    <location>
        <begin position="31"/>
        <end position="241"/>
    </location>
</feature>
<evidence type="ECO:0000313" key="3">
    <source>
        <dbReference type="EMBL" id="UMM12915.1"/>
    </source>
</evidence>
<name>A0AAE9E1H2_CAEBR</name>
<feature type="compositionally biased region" description="Basic and acidic residues" evidence="1">
    <location>
        <begin position="230"/>
        <end position="241"/>
    </location>
</feature>
<reference evidence="3 4" key="1">
    <citation type="submission" date="2022-04" db="EMBL/GenBank/DDBJ databases">
        <title>Chromosome-level reference genomes for two strains of Caenorhabditis briggsae: an improved platform for comparative genomics.</title>
        <authorList>
            <person name="Stevens L."/>
            <person name="Andersen E."/>
        </authorList>
    </citation>
    <scope>NUCLEOTIDE SEQUENCE [LARGE SCALE GENOMIC DNA]</scope>
    <source>
        <strain evidence="3">VX34</strain>
        <tissue evidence="3">Whole-organism</tissue>
    </source>
</reference>
<organism evidence="3 4">
    <name type="scientific">Caenorhabditis briggsae</name>
    <dbReference type="NCBI Taxonomy" id="6238"/>
    <lineage>
        <taxon>Eukaryota</taxon>
        <taxon>Metazoa</taxon>
        <taxon>Ecdysozoa</taxon>
        <taxon>Nematoda</taxon>
        <taxon>Chromadorea</taxon>
        <taxon>Rhabditida</taxon>
        <taxon>Rhabditina</taxon>
        <taxon>Rhabditomorpha</taxon>
        <taxon>Rhabditoidea</taxon>
        <taxon>Rhabditidae</taxon>
        <taxon>Peloderinae</taxon>
        <taxon>Caenorhabditis</taxon>
    </lineage>
</organism>
<evidence type="ECO:0000313" key="4">
    <source>
        <dbReference type="Proteomes" id="UP000829354"/>
    </source>
</evidence>
<keyword evidence="2" id="KW-1133">Transmembrane helix</keyword>
<gene>
    <name evidence="3" type="ORF">L5515_001453</name>
</gene>
<keyword evidence="2" id="KW-0812">Transmembrane</keyword>
<dbReference type="Proteomes" id="UP000829354">
    <property type="component" value="Chromosome I"/>
</dbReference>
<keyword evidence="2" id="KW-0472">Membrane</keyword>
<feature type="compositionally biased region" description="Basic and acidic residues" evidence="1">
    <location>
        <begin position="193"/>
        <end position="209"/>
    </location>
</feature>
<dbReference type="AlphaFoldDB" id="A0AAE9E1H2"/>
<accession>A0AAE9E1H2</accession>
<proteinExistence type="predicted"/>